<proteinExistence type="predicted"/>
<dbReference type="PROSITE" id="PS50112">
    <property type="entry name" value="PAS"/>
    <property type="match status" value="1"/>
</dbReference>
<dbReference type="SMART" id="SM00091">
    <property type="entry name" value="PAS"/>
    <property type="match status" value="2"/>
</dbReference>
<dbReference type="InterPro" id="IPR000700">
    <property type="entry name" value="PAS-assoc_C"/>
</dbReference>
<dbReference type="Gene3D" id="3.30.70.270">
    <property type="match status" value="1"/>
</dbReference>
<dbReference type="EMBL" id="CP046640">
    <property type="protein sequence ID" value="QTL97189.1"/>
    <property type="molecule type" value="Genomic_DNA"/>
</dbReference>
<dbReference type="PANTHER" id="PTHR44757">
    <property type="entry name" value="DIGUANYLATE CYCLASE DGCP"/>
    <property type="match status" value="1"/>
</dbReference>
<feature type="domain" description="PAC" evidence="3">
    <location>
        <begin position="232"/>
        <end position="284"/>
    </location>
</feature>
<dbReference type="InterPro" id="IPR000014">
    <property type="entry name" value="PAS"/>
</dbReference>
<dbReference type="Gene3D" id="3.30.450.20">
    <property type="entry name" value="PAS domain"/>
    <property type="match status" value="2"/>
</dbReference>
<gene>
    <name evidence="5" type="ORF">GM661_03950</name>
</gene>
<evidence type="ECO:0000259" key="2">
    <source>
        <dbReference type="PROSITE" id="PS50112"/>
    </source>
</evidence>
<dbReference type="InterPro" id="IPR052155">
    <property type="entry name" value="Biofilm_reg_signaling"/>
</dbReference>
<name>A0A8A7KCR4_9FIRM</name>
<keyword evidence="1" id="KW-1133">Transmembrane helix</keyword>
<dbReference type="PROSITE" id="PS50113">
    <property type="entry name" value="PAC"/>
    <property type="match status" value="2"/>
</dbReference>
<organism evidence="5 6">
    <name type="scientific">Iocasia fonsfrigidae</name>
    <dbReference type="NCBI Taxonomy" id="2682810"/>
    <lineage>
        <taxon>Bacteria</taxon>
        <taxon>Bacillati</taxon>
        <taxon>Bacillota</taxon>
        <taxon>Clostridia</taxon>
        <taxon>Halanaerobiales</taxon>
        <taxon>Halanaerobiaceae</taxon>
        <taxon>Iocasia</taxon>
    </lineage>
</organism>
<dbReference type="SUPFAM" id="SSF55073">
    <property type="entry name" value="Nucleotide cyclase"/>
    <property type="match status" value="1"/>
</dbReference>
<dbReference type="SMART" id="SM00086">
    <property type="entry name" value="PAC"/>
    <property type="match status" value="2"/>
</dbReference>
<dbReference type="PROSITE" id="PS50887">
    <property type="entry name" value="GGDEF"/>
    <property type="match status" value="1"/>
</dbReference>
<evidence type="ECO:0000256" key="1">
    <source>
        <dbReference type="SAM" id="Phobius"/>
    </source>
</evidence>
<evidence type="ECO:0000259" key="4">
    <source>
        <dbReference type="PROSITE" id="PS50887"/>
    </source>
</evidence>
<dbReference type="Pfam" id="PF08448">
    <property type="entry name" value="PAS_4"/>
    <property type="match status" value="1"/>
</dbReference>
<dbReference type="Pfam" id="PF13426">
    <property type="entry name" value="PAS_9"/>
    <property type="match status" value="1"/>
</dbReference>
<accession>A0A8A7KCR4</accession>
<dbReference type="PANTHER" id="PTHR44757:SF2">
    <property type="entry name" value="BIOFILM ARCHITECTURE MAINTENANCE PROTEIN MBAA"/>
    <property type="match status" value="1"/>
</dbReference>
<evidence type="ECO:0000313" key="5">
    <source>
        <dbReference type="EMBL" id="QTL97189.1"/>
    </source>
</evidence>
<evidence type="ECO:0000259" key="3">
    <source>
        <dbReference type="PROSITE" id="PS50113"/>
    </source>
</evidence>
<feature type="domain" description="GGDEF" evidence="4">
    <location>
        <begin position="313"/>
        <end position="439"/>
    </location>
</feature>
<protein>
    <submittedName>
        <fullName evidence="5">Diguanylate cyclase</fullName>
    </submittedName>
</protein>
<sequence>MKGLLITQGLIIIALGFYLIIIKRKLRENLQSNKQDYETIFNNTQDAIFLIDVVGDSFKYRRLNPVHEELSGFSSEKIKGKGPQDLFNKPLAKRLIANYQRCKKEKRTINYTEKIVLAAGEKTWHTKLSPVLNSQDEVVQIIGSLRDITRNNEIEKSLKESQRKYKQLFDEAPIGLIKCDRDGNLLNVNKRLLSILGSPGKGMTMRLNVLELVGIEKFKKGIERSVQENKVISGEDKYQSYWGKKLWIEYIIKPLVDSNNEVREIIVSFSDITRRKKYEKEMKYLSFHDQLTGLYNRRYFENELERLNQSRKSPISIIVADLDGLKSINDNYGHKKGDNYIKSAGTIIKSISRAEDVLARIGGDEFAVILPDAASRVACDFCNRIGEECEKYNQQKGLNPPVNISAGYGVKSSPDDDLEKIFIKADKDMYQIKRKKYCF</sequence>
<dbReference type="SUPFAM" id="SSF55785">
    <property type="entry name" value="PYP-like sensor domain (PAS domain)"/>
    <property type="match status" value="2"/>
</dbReference>
<keyword evidence="1" id="KW-0472">Membrane</keyword>
<keyword evidence="1" id="KW-0812">Transmembrane</keyword>
<dbReference type="AlphaFoldDB" id="A0A8A7KCR4"/>
<feature type="domain" description="PAS" evidence="2">
    <location>
        <begin position="33"/>
        <end position="81"/>
    </location>
</feature>
<dbReference type="InterPro" id="IPR035965">
    <property type="entry name" value="PAS-like_dom_sf"/>
</dbReference>
<dbReference type="InterPro" id="IPR000160">
    <property type="entry name" value="GGDEF_dom"/>
</dbReference>
<evidence type="ECO:0000313" key="6">
    <source>
        <dbReference type="Proteomes" id="UP000665020"/>
    </source>
</evidence>
<dbReference type="SMART" id="SM00267">
    <property type="entry name" value="GGDEF"/>
    <property type="match status" value="1"/>
</dbReference>
<dbReference type="CDD" id="cd01949">
    <property type="entry name" value="GGDEF"/>
    <property type="match status" value="1"/>
</dbReference>
<keyword evidence="6" id="KW-1185">Reference proteome</keyword>
<dbReference type="InterPro" id="IPR029787">
    <property type="entry name" value="Nucleotide_cyclase"/>
</dbReference>
<dbReference type="NCBIfam" id="TIGR00229">
    <property type="entry name" value="sensory_box"/>
    <property type="match status" value="2"/>
</dbReference>
<dbReference type="NCBIfam" id="TIGR00254">
    <property type="entry name" value="GGDEF"/>
    <property type="match status" value="1"/>
</dbReference>
<feature type="transmembrane region" description="Helical" evidence="1">
    <location>
        <begin position="6"/>
        <end position="22"/>
    </location>
</feature>
<dbReference type="RefSeq" id="WP_230868836.1">
    <property type="nucleotide sequence ID" value="NZ_CP046640.1"/>
</dbReference>
<dbReference type="Pfam" id="PF00990">
    <property type="entry name" value="GGDEF"/>
    <property type="match status" value="1"/>
</dbReference>
<dbReference type="KEGG" id="ifn:GM661_03950"/>
<dbReference type="Proteomes" id="UP000665020">
    <property type="component" value="Chromosome"/>
</dbReference>
<dbReference type="InterPro" id="IPR013656">
    <property type="entry name" value="PAS_4"/>
</dbReference>
<reference evidence="5" key="1">
    <citation type="submission" date="2019-12" db="EMBL/GenBank/DDBJ databases">
        <authorList>
            <person name="zhang j."/>
            <person name="sun C.M."/>
        </authorList>
    </citation>
    <scope>NUCLEOTIDE SEQUENCE</scope>
    <source>
        <strain evidence="5">NS-1</strain>
    </source>
</reference>
<dbReference type="InterPro" id="IPR001610">
    <property type="entry name" value="PAC"/>
</dbReference>
<dbReference type="CDD" id="cd00130">
    <property type="entry name" value="PAS"/>
    <property type="match status" value="1"/>
</dbReference>
<dbReference type="InterPro" id="IPR043128">
    <property type="entry name" value="Rev_trsase/Diguanyl_cyclase"/>
</dbReference>
<feature type="domain" description="PAC" evidence="3">
    <location>
        <begin position="109"/>
        <end position="160"/>
    </location>
</feature>